<dbReference type="Proteomes" id="UP000426424">
    <property type="component" value="Chromosome"/>
</dbReference>
<dbReference type="OrthoDB" id="5572369at2"/>
<evidence type="ECO:0000313" key="3">
    <source>
        <dbReference type="EMBL" id="QGU33594.1"/>
    </source>
</evidence>
<feature type="region of interest" description="Disordered" evidence="1">
    <location>
        <begin position="1"/>
        <end position="27"/>
    </location>
</feature>
<accession>A0A6I6EBW1</accession>
<protein>
    <submittedName>
        <fullName evidence="2">Uncharacterized protein</fullName>
    </submittedName>
</protein>
<dbReference type="AlphaFoldDB" id="A0A6I6EBW1"/>
<sequence>MEIPDDLRPGVRAPLSPPVAATTARTPTARHAKQIVTELLRQLPDDCTLEDIQYHLYRLEKAERGREDIAQGRGYLNDEARQRLDRWLES</sequence>
<dbReference type="KEGG" id="ttp:E6P07_11765"/>
<dbReference type="EMBL" id="CP039268">
    <property type="protein sequence ID" value="QGU32429.1"/>
    <property type="molecule type" value="Genomic_DNA"/>
</dbReference>
<keyword evidence="4" id="KW-1185">Reference proteome</keyword>
<organism evidence="2 4">
    <name type="scientific">Thermochromatium tepidum ATCC 43061</name>
    <dbReference type="NCBI Taxonomy" id="316276"/>
    <lineage>
        <taxon>Bacteria</taxon>
        <taxon>Pseudomonadati</taxon>
        <taxon>Pseudomonadota</taxon>
        <taxon>Gammaproteobacteria</taxon>
        <taxon>Chromatiales</taxon>
        <taxon>Chromatiaceae</taxon>
        <taxon>Thermochromatium</taxon>
    </lineage>
</organism>
<proteinExistence type="predicted"/>
<dbReference type="EMBL" id="CP039268">
    <property type="protein sequence ID" value="QGU33594.1"/>
    <property type="molecule type" value="Genomic_DNA"/>
</dbReference>
<feature type="compositionally biased region" description="Low complexity" evidence="1">
    <location>
        <begin position="18"/>
        <end position="27"/>
    </location>
</feature>
<reference evidence="2 4" key="1">
    <citation type="submission" date="2019-12" db="EMBL/GenBank/DDBJ databases">
        <title>The complete genome of the thermophilic, anoxygenic phototrophic gammaproteobacterium Thermochromatium tepidum.</title>
        <authorList>
            <person name="Sattley W.M."/>
            <person name="Swingley W.D."/>
            <person name="Burchell B.M."/>
            <person name="Gurbani S.A."/>
            <person name="Kujawa C.M."/>
            <person name="Nuccio D.A."/>
            <person name="Schladweiler J."/>
            <person name="Shaffer K.N."/>
            <person name="Stokes L.M."/>
            <person name="Touchman J.W."/>
            <person name="Blankenship R.E."/>
            <person name="Madigan M.T."/>
        </authorList>
    </citation>
    <scope>NUCLEOTIDE SEQUENCE [LARGE SCALE GENOMIC DNA]</scope>
    <source>
        <strain evidence="2 4">ATCC 43061</strain>
    </source>
</reference>
<dbReference type="KEGG" id="ttp:E6P07_05165"/>
<gene>
    <name evidence="2" type="ORF">E6P07_05165</name>
    <name evidence="3" type="ORF">E6P07_11765</name>
</gene>
<evidence type="ECO:0000256" key="1">
    <source>
        <dbReference type="SAM" id="MobiDB-lite"/>
    </source>
</evidence>
<name>A0A6I6EBW1_THETI</name>
<evidence type="ECO:0000313" key="4">
    <source>
        <dbReference type="Proteomes" id="UP000426424"/>
    </source>
</evidence>
<evidence type="ECO:0000313" key="2">
    <source>
        <dbReference type="EMBL" id="QGU32429.1"/>
    </source>
</evidence>